<name>M9M5K0_PAEPP</name>
<reference evidence="4 5" key="1">
    <citation type="submission" date="2012-10" db="EMBL/GenBank/DDBJ databases">
        <title>Draft Genome Sequence of Paenibacillus popilliae ATCC 14706T.</title>
        <authorList>
            <person name="Iiyama K."/>
            <person name="Mori K."/>
            <person name="Mon H."/>
            <person name="Chieda Y."/>
            <person name="Lee J.M."/>
            <person name="Kusakabe T."/>
            <person name="Tashiro K."/>
            <person name="Asano S."/>
            <person name="Yasunaga-Aoki C."/>
            <person name="Shimizu S."/>
        </authorList>
    </citation>
    <scope>NUCLEOTIDE SEQUENCE [LARGE SCALE GENOMIC DNA]</scope>
    <source>
        <strain evidence="4 5">ATCC 14706</strain>
    </source>
</reference>
<keyword evidence="2" id="KW-0472">Membrane</keyword>
<dbReference type="PANTHER" id="PTHR36834:SF1">
    <property type="entry name" value="INTEGRAL MEMBRANE PROTEIN"/>
    <property type="match status" value="1"/>
</dbReference>
<accession>M9M5K0</accession>
<dbReference type="InterPro" id="IPR006976">
    <property type="entry name" value="VanZ-like"/>
</dbReference>
<sequence>MTIPFGFVINYVVNKQSFVKLVSSGIILGIIVETIQLCISVSIKYPYRMIDVNDIIFNFTGVLIGYFIFKAVSFLFVKVVDLTNMEHNSFTQYVYSKSIPAGSGSSSGSRIRSDPLE</sequence>
<comment type="caution">
    <text evidence="4">The sequence shown here is derived from an EMBL/GenBank/DDBJ whole genome shotgun (WGS) entry which is preliminary data.</text>
</comment>
<dbReference type="Proteomes" id="UP000029453">
    <property type="component" value="Unassembled WGS sequence"/>
</dbReference>
<keyword evidence="5" id="KW-1185">Reference proteome</keyword>
<feature type="transmembrane region" description="Helical" evidence="2">
    <location>
        <begin position="55"/>
        <end position="77"/>
    </location>
</feature>
<dbReference type="EMBL" id="BALG01000121">
    <property type="protein sequence ID" value="GAC42618.1"/>
    <property type="molecule type" value="Genomic_DNA"/>
</dbReference>
<organism evidence="4 5">
    <name type="scientific">Paenibacillus popilliae ATCC 14706</name>
    <dbReference type="NCBI Taxonomy" id="1212764"/>
    <lineage>
        <taxon>Bacteria</taxon>
        <taxon>Bacillati</taxon>
        <taxon>Bacillota</taxon>
        <taxon>Bacilli</taxon>
        <taxon>Bacillales</taxon>
        <taxon>Paenibacillaceae</taxon>
        <taxon>Paenibacillus</taxon>
    </lineage>
</organism>
<evidence type="ECO:0000313" key="5">
    <source>
        <dbReference type="Proteomes" id="UP000029453"/>
    </source>
</evidence>
<gene>
    <name evidence="4" type="ORF">PPOP_1975</name>
</gene>
<evidence type="ECO:0000313" key="4">
    <source>
        <dbReference type="EMBL" id="GAC42618.1"/>
    </source>
</evidence>
<keyword evidence="2" id="KW-1133">Transmembrane helix</keyword>
<feature type="region of interest" description="Disordered" evidence="1">
    <location>
        <begin position="98"/>
        <end position="117"/>
    </location>
</feature>
<feature type="transmembrane region" description="Helical" evidence="2">
    <location>
        <begin position="21"/>
        <end position="43"/>
    </location>
</feature>
<dbReference type="AlphaFoldDB" id="M9M5K0"/>
<feature type="domain" description="VanZ-like" evidence="3">
    <location>
        <begin position="1"/>
        <end position="71"/>
    </location>
</feature>
<dbReference type="Pfam" id="PF04892">
    <property type="entry name" value="VanZ"/>
    <property type="match status" value="1"/>
</dbReference>
<dbReference type="PANTHER" id="PTHR36834">
    <property type="entry name" value="MEMBRANE PROTEIN-RELATED"/>
    <property type="match status" value="1"/>
</dbReference>
<proteinExistence type="predicted"/>
<feature type="compositionally biased region" description="Low complexity" evidence="1">
    <location>
        <begin position="98"/>
        <end position="110"/>
    </location>
</feature>
<evidence type="ECO:0000256" key="1">
    <source>
        <dbReference type="SAM" id="MobiDB-lite"/>
    </source>
</evidence>
<evidence type="ECO:0000259" key="3">
    <source>
        <dbReference type="Pfam" id="PF04892"/>
    </source>
</evidence>
<keyword evidence="2" id="KW-0812">Transmembrane</keyword>
<dbReference type="InterPro" id="IPR053150">
    <property type="entry name" value="Teicoplanin_resist-assoc"/>
</dbReference>
<evidence type="ECO:0000256" key="2">
    <source>
        <dbReference type="SAM" id="Phobius"/>
    </source>
</evidence>
<protein>
    <submittedName>
        <fullName evidence="4">Glycopeptide antibiotics resistance protein</fullName>
    </submittedName>
</protein>